<proteinExistence type="predicted"/>
<sequence>MKVKVSIIVPNYNHALFLEQRLQSILNQTVQNFEMIILDDNSTDDSWFILKQYQGHQKVSHLIINEENSGSPFKQWQKGIALAQGEYIWIAESDDYAAPEFLEKVLKQFEKNSEIGVVYVQSEDVDEHGEKVSERLNYTTVFNPNIWEYNFNAKGDYFIQEYLSQFNVIPNASAVVFKRDIVKQSFFTTDILQMRMCGDWLFWIKILETTHIGFIAEKLNYFRTHLAISRNHNQNDKKIQRLIEEKKIRDYLNSKGYHCMEREKLLYQNYLSYFKFTDLIFQSRNIKLTKHSYSSFCLKMISEKIKRKI</sequence>
<comment type="caution">
    <text evidence="2">The sequence shown here is derived from an EMBL/GenBank/DDBJ whole genome shotgun (WGS) entry which is preliminary data.</text>
</comment>
<feature type="domain" description="Glycosyltransferase 2-like" evidence="1">
    <location>
        <begin position="6"/>
        <end position="147"/>
    </location>
</feature>
<dbReference type="RefSeq" id="WP_379810540.1">
    <property type="nucleotide sequence ID" value="NZ_JBHUPC010000010.1"/>
</dbReference>
<dbReference type="Gene3D" id="3.90.550.10">
    <property type="entry name" value="Spore Coat Polysaccharide Biosynthesis Protein SpsA, Chain A"/>
    <property type="match status" value="1"/>
</dbReference>
<protein>
    <submittedName>
        <fullName evidence="2">Glycosyltransferase family 2 protein</fullName>
    </submittedName>
</protein>
<dbReference type="PANTHER" id="PTHR43685">
    <property type="entry name" value="GLYCOSYLTRANSFERASE"/>
    <property type="match status" value="1"/>
</dbReference>
<evidence type="ECO:0000313" key="3">
    <source>
        <dbReference type="Proteomes" id="UP001597534"/>
    </source>
</evidence>
<dbReference type="CDD" id="cd00761">
    <property type="entry name" value="Glyco_tranf_GTA_type"/>
    <property type="match status" value="1"/>
</dbReference>
<evidence type="ECO:0000313" key="2">
    <source>
        <dbReference type="EMBL" id="MFD2891012.1"/>
    </source>
</evidence>
<organism evidence="2 3">
    <name type="scientific">Flavobacterium chuncheonense</name>
    <dbReference type="NCBI Taxonomy" id="2026653"/>
    <lineage>
        <taxon>Bacteria</taxon>
        <taxon>Pseudomonadati</taxon>
        <taxon>Bacteroidota</taxon>
        <taxon>Flavobacteriia</taxon>
        <taxon>Flavobacteriales</taxon>
        <taxon>Flavobacteriaceae</taxon>
        <taxon>Flavobacterium</taxon>
    </lineage>
</organism>
<dbReference type="InterPro" id="IPR029044">
    <property type="entry name" value="Nucleotide-diphossugar_trans"/>
</dbReference>
<keyword evidence="3" id="KW-1185">Reference proteome</keyword>
<dbReference type="Proteomes" id="UP001597534">
    <property type="component" value="Unassembled WGS sequence"/>
</dbReference>
<name>A0ABW5YJT2_9FLAO</name>
<accession>A0ABW5YJT2</accession>
<dbReference type="Pfam" id="PF00535">
    <property type="entry name" value="Glycos_transf_2"/>
    <property type="match status" value="1"/>
</dbReference>
<dbReference type="PANTHER" id="PTHR43685:SF11">
    <property type="entry name" value="GLYCOSYLTRANSFERASE TAGX-RELATED"/>
    <property type="match status" value="1"/>
</dbReference>
<dbReference type="InterPro" id="IPR001173">
    <property type="entry name" value="Glyco_trans_2-like"/>
</dbReference>
<gene>
    <name evidence="2" type="ORF">ACFS5J_03180</name>
</gene>
<dbReference type="InterPro" id="IPR050834">
    <property type="entry name" value="Glycosyltransf_2"/>
</dbReference>
<evidence type="ECO:0000259" key="1">
    <source>
        <dbReference type="Pfam" id="PF00535"/>
    </source>
</evidence>
<dbReference type="EMBL" id="JBHUPC010000010">
    <property type="protein sequence ID" value="MFD2891012.1"/>
    <property type="molecule type" value="Genomic_DNA"/>
</dbReference>
<dbReference type="SUPFAM" id="SSF53448">
    <property type="entry name" value="Nucleotide-diphospho-sugar transferases"/>
    <property type="match status" value="1"/>
</dbReference>
<reference evidence="3" key="1">
    <citation type="journal article" date="2019" name="Int. J. Syst. Evol. Microbiol.">
        <title>The Global Catalogue of Microorganisms (GCM) 10K type strain sequencing project: providing services to taxonomists for standard genome sequencing and annotation.</title>
        <authorList>
            <consortium name="The Broad Institute Genomics Platform"/>
            <consortium name="The Broad Institute Genome Sequencing Center for Infectious Disease"/>
            <person name="Wu L."/>
            <person name="Ma J."/>
        </authorList>
    </citation>
    <scope>NUCLEOTIDE SEQUENCE [LARGE SCALE GENOMIC DNA]</scope>
    <source>
        <strain evidence="3">KCTC 22671</strain>
    </source>
</reference>